<accession>A0A366EJW7</accession>
<dbReference type="PANTHER" id="PTHR10443">
    <property type="entry name" value="MICROSOMAL DIPEPTIDASE"/>
    <property type="match status" value="1"/>
</dbReference>
<dbReference type="PANTHER" id="PTHR10443:SF12">
    <property type="entry name" value="DIPEPTIDASE"/>
    <property type="match status" value="1"/>
</dbReference>
<dbReference type="SUPFAM" id="SSF51556">
    <property type="entry name" value="Metallo-dependent hydrolases"/>
    <property type="match status" value="1"/>
</dbReference>
<gene>
    <name evidence="1" type="ORF">DES48_101468</name>
</gene>
<dbReference type="Proteomes" id="UP000252254">
    <property type="component" value="Unassembled WGS sequence"/>
</dbReference>
<dbReference type="InterPro" id="IPR008257">
    <property type="entry name" value="Pept_M19"/>
</dbReference>
<dbReference type="RefSeq" id="WP_113866527.1">
    <property type="nucleotide sequence ID" value="NZ_BAABQN010000001.1"/>
</dbReference>
<dbReference type="GO" id="GO:0070573">
    <property type="term" value="F:metallodipeptidase activity"/>
    <property type="evidence" value="ECO:0007669"/>
    <property type="project" value="InterPro"/>
</dbReference>
<sequence length="307" mass="34754">MIIDAHCDVLLKLWDDKLDFATSENLQINEQKWRRSPVKVQCFAIFVPPNVPQESQFQAALEMVTLFFEKIIEPYNDIKFIKNKQDLLALKEHERGAILTLEGCHVIGNDINKLKTLIQLGVRAVGLTWNQANAVADGVGEKRGAGISSFGEEVIALLNQEQIWTDVSHLSYQGFFDVMGQAEFVMASHSNVRSLCNHRRNLDNKQIQALIDKDGWIGVTFVPYFTKNAEVVTYHDTIDHVLSYISLGAANCLGFGSDFDGIDKYINGLENVTGYHTLTSLLQQKLTPQQWNNISHQNFINKFPKNR</sequence>
<dbReference type="InterPro" id="IPR032466">
    <property type="entry name" value="Metal_Hydrolase"/>
</dbReference>
<organism evidence="1 2">
    <name type="scientific">Paraliobacillus ryukyuensis</name>
    <dbReference type="NCBI Taxonomy" id="200904"/>
    <lineage>
        <taxon>Bacteria</taxon>
        <taxon>Bacillati</taxon>
        <taxon>Bacillota</taxon>
        <taxon>Bacilli</taxon>
        <taxon>Bacillales</taxon>
        <taxon>Bacillaceae</taxon>
        <taxon>Paraliobacillus</taxon>
    </lineage>
</organism>
<dbReference type="Gene3D" id="3.20.20.140">
    <property type="entry name" value="Metal-dependent hydrolases"/>
    <property type="match status" value="1"/>
</dbReference>
<comment type="caution">
    <text evidence="1">The sequence shown here is derived from an EMBL/GenBank/DDBJ whole genome shotgun (WGS) entry which is preliminary data.</text>
</comment>
<dbReference type="STRING" id="200904.GCA_900168775_01642"/>
<dbReference type="GO" id="GO:0006508">
    <property type="term" value="P:proteolysis"/>
    <property type="evidence" value="ECO:0007669"/>
    <property type="project" value="InterPro"/>
</dbReference>
<evidence type="ECO:0000313" key="1">
    <source>
        <dbReference type="EMBL" id="RBP01725.1"/>
    </source>
</evidence>
<name>A0A366EJW7_9BACI</name>
<dbReference type="EMBL" id="QNRI01000001">
    <property type="protein sequence ID" value="RBP01725.1"/>
    <property type="molecule type" value="Genomic_DNA"/>
</dbReference>
<dbReference type="Pfam" id="PF01244">
    <property type="entry name" value="Peptidase_M19"/>
    <property type="match status" value="1"/>
</dbReference>
<protein>
    <submittedName>
        <fullName evidence="1">Membrane dipeptidase</fullName>
    </submittedName>
</protein>
<dbReference type="OrthoDB" id="9804920at2"/>
<proteinExistence type="predicted"/>
<reference evidence="1 2" key="1">
    <citation type="submission" date="2018-06" db="EMBL/GenBank/DDBJ databases">
        <title>Genomic Encyclopedia of Type Strains, Phase IV (KMG-IV): sequencing the most valuable type-strain genomes for metagenomic binning, comparative biology and taxonomic classification.</title>
        <authorList>
            <person name="Goeker M."/>
        </authorList>
    </citation>
    <scope>NUCLEOTIDE SEQUENCE [LARGE SCALE GENOMIC DNA]</scope>
    <source>
        <strain evidence="1 2">DSM 15140</strain>
    </source>
</reference>
<dbReference type="AlphaFoldDB" id="A0A366EJW7"/>
<evidence type="ECO:0000313" key="2">
    <source>
        <dbReference type="Proteomes" id="UP000252254"/>
    </source>
</evidence>
<dbReference type="CDD" id="cd01301">
    <property type="entry name" value="rDP_like"/>
    <property type="match status" value="1"/>
</dbReference>
<keyword evidence="2" id="KW-1185">Reference proteome</keyword>
<dbReference type="PROSITE" id="PS51365">
    <property type="entry name" value="RENAL_DIPEPTIDASE_2"/>
    <property type="match status" value="1"/>
</dbReference>